<organism evidence="5">
    <name type="scientific">Rhodosorus marinus</name>
    <dbReference type="NCBI Taxonomy" id="101924"/>
    <lineage>
        <taxon>Eukaryota</taxon>
        <taxon>Rhodophyta</taxon>
        <taxon>Stylonematophyceae</taxon>
        <taxon>Stylonematales</taxon>
        <taxon>Stylonemataceae</taxon>
        <taxon>Rhodosorus</taxon>
    </lineage>
</organism>
<dbReference type="PROSITE" id="PS51375">
    <property type="entry name" value="PPR"/>
    <property type="match status" value="1"/>
</dbReference>
<evidence type="ECO:0000313" key="5">
    <source>
        <dbReference type="EMBL" id="CAE0049015.1"/>
    </source>
</evidence>
<dbReference type="EMBL" id="HBHW01022211">
    <property type="protein sequence ID" value="CAE0049014.1"/>
    <property type="molecule type" value="Transcribed_RNA"/>
</dbReference>
<dbReference type="AlphaFoldDB" id="A0A7S2ZS86"/>
<keyword evidence="1" id="KW-0677">Repeat</keyword>
<evidence type="ECO:0000256" key="2">
    <source>
        <dbReference type="PROSITE-ProRule" id="PRU00708"/>
    </source>
</evidence>
<dbReference type="InterPro" id="IPR033443">
    <property type="entry name" value="PROP1-like_PPR_dom"/>
</dbReference>
<dbReference type="InterPro" id="IPR011990">
    <property type="entry name" value="TPR-like_helical_dom_sf"/>
</dbReference>
<feature type="repeat" description="PPR" evidence="2">
    <location>
        <begin position="445"/>
        <end position="479"/>
    </location>
</feature>
<name>A0A7S2ZS86_9RHOD</name>
<dbReference type="PANTHER" id="PTHR46862">
    <property type="entry name" value="OS07G0661900 PROTEIN"/>
    <property type="match status" value="1"/>
</dbReference>
<evidence type="ECO:0000313" key="4">
    <source>
        <dbReference type="EMBL" id="CAE0049014.1"/>
    </source>
</evidence>
<dbReference type="PANTHER" id="PTHR46862:SF3">
    <property type="entry name" value="OS07G0661900 PROTEIN"/>
    <property type="match status" value="1"/>
</dbReference>
<accession>A0A7S2ZS86</accession>
<feature type="domain" description="PROP1-like PPR" evidence="3">
    <location>
        <begin position="393"/>
        <end position="478"/>
    </location>
</feature>
<protein>
    <recommendedName>
        <fullName evidence="3">PROP1-like PPR domain-containing protein</fullName>
    </recommendedName>
</protein>
<dbReference type="InterPro" id="IPR002885">
    <property type="entry name" value="PPR_rpt"/>
</dbReference>
<reference evidence="5" key="1">
    <citation type="submission" date="2021-01" db="EMBL/GenBank/DDBJ databases">
        <authorList>
            <person name="Corre E."/>
            <person name="Pelletier E."/>
            <person name="Niang G."/>
            <person name="Scheremetjew M."/>
            <person name="Finn R."/>
            <person name="Kale V."/>
            <person name="Holt S."/>
            <person name="Cochrane G."/>
            <person name="Meng A."/>
            <person name="Brown T."/>
            <person name="Cohen L."/>
        </authorList>
    </citation>
    <scope>NUCLEOTIDE SEQUENCE</scope>
    <source>
        <strain evidence="5">CCMP 769</strain>
    </source>
</reference>
<evidence type="ECO:0000259" key="3">
    <source>
        <dbReference type="Pfam" id="PF17177"/>
    </source>
</evidence>
<dbReference type="Gene3D" id="1.25.40.10">
    <property type="entry name" value="Tetratricopeptide repeat domain"/>
    <property type="match status" value="1"/>
</dbReference>
<dbReference type="NCBIfam" id="TIGR00756">
    <property type="entry name" value="PPR"/>
    <property type="match status" value="1"/>
</dbReference>
<dbReference type="EMBL" id="HBHW01022212">
    <property type="protein sequence ID" value="CAE0049015.1"/>
    <property type="molecule type" value="Transcribed_RNA"/>
</dbReference>
<gene>
    <name evidence="4" type="ORF">RMAR00112_LOCUS17011</name>
    <name evidence="5" type="ORF">RMAR00112_LOCUS17012</name>
</gene>
<evidence type="ECO:0000256" key="1">
    <source>
        <dbReference type="ARBA" id="ARBA00022737"/>
    </source>
</evidence>
<dbReference type="Pfam" id="PF17177">
    <property type="entry name" value="PPR_long"/>
    <property type="match status" value="1"/>
</dbReference>
<sequence length="494" mass="56179">MMASRVGFRRFQTACSALKSCPDSHLQSVVGKLKMIEAKNKVLFSKLSWIVYCRLADCNNIVQCFHQLRAGGQKVSPREARLYMIAVYNVHGLKAYKESYEATSDMYNAPSVGMLHDRIYLLSKHGLEREAKDALLELKSCQRAGPEVFCANSIVSLSMLGRIRELDSFVDGILRDEQPLAIPVQNAIRESYTIHRMPKKLAEIERKVSEWKHPSEHLAPRRELTQFGRIKACGRIVVSENLKALVADRKFDDLKRSETEDLLLQYWRNESQPVSARRAAFVALLRLKALNSSQLFEVLHREDLPLNIACYQAMIMAFDEPKDGSRFVDEGVRNRIFGFSVPVRHSLMNLYSMSGYHEESRHQFLDCRSQGFTPSWAMYRSLLLDLYRTGDHDNAQEELQRMHADGILLSENEYLEMLRILSQSRAAETATNFVEDLHAAGVRLTCRTYNGLMQILAKEAMAQQAVAVFQKMEDRGVAKDVVSGYLKATAIGAV</sequence>
<proteinExistence type="predicted"/>